<comment type="caution">
    <text evidence="1">The sequence shown here is derived from an EMBL/GenBank/DDBJ whole genome shotgun (WGS) entry which is preliminary data.</text>
</comment>
<dbReference type="Gene3D" id="3.30.460.10">
    <property type="entry name" value="Beta Polymerase, domain 2"/>
    <property type="match status" value="1"/>
</dbReference>
<gene>
    <name evidence="1" type="ORF">E3O21_09815</name>
</gene>
<accession>A0ABY2I1M5</accession>
<dbReference type="InterPro" id="IPR011991">
    <property type="entry name" value="ArsR-like_HTH"/>
</dbReference>
<reference evidence="1 2" key="1">
    <citation type="submission" date="2019-03" db="EMBL/GenBank/DDBJ databases">
        <title>Genomics of glacier-inhabiting Cryobacterium strains.</title>
        <authorList>
            <person name="Liu Q."/>
            <person name="Xin Y.-H."/>
        </authorList>
    </citation>
    <scope>NUCLEOTIDE SEQUENCE [LARGE SCALE GENOMIC DNA]</scope>
    <source>
        <strain evidence="1 2">Hh8</strain>
    </source>
</reference>
<dbReference type="InterPro" id="IPR043519">
    <property type="entry name" value="NT_sf"/>
</dbReference>
<dbReference type="InterPro" id="IPR036388">
    <property type="entry name" value="WH-like_DNA-bd_sf"/>
</dbReference>
<dbReference type="SUPFAM" id="SSF81301">
    <property type="entry name" value="Nucleotidyltransferase"/>
    <property type="match status" value="1"/>
</dbReference>
<dbReference type="EMBL" id="SOFD01000025">
    <property type="protein sequence ID" value="TFB77181.1"/>
    <property type="molecule type" value="Genomic_DNA"/>
</dbReference>
<dbReference type="CDD" id="cd00090">
    <property type="entry name" value="HTH_ARSR"/>
    <property type="match status" value="1"/>
</dbReference>
<dbReference type="RefSeq" id="WP_092340265.1">
    <property type="nucleotide sequence ID" value="NZ_FNIB01000005.1"/>
</dbReference>
<proteinExistence type="predicted"/>
<dbReference type="Proteomes" id="UP000298252">
    <property type="component" value="Unassembled WGS sequence"/>
</dbReference>
<evidence type="ECO:0000313" key="1">
    <source>
        <dbReference type="EMBL" id="TFB77181.1"/>
    </source>
</evidence>
<sequence>MAQLFAHPQREVTVSELARLAEATLPTALRDVDRLVRGGYLTERRVGRNRMIRANEEHPLYAALKQIVTYGYGPTVVIPDLLRGRPGIDAAYIYGSWAARLNGEPGTDPNDIDVLVVGDVEPSQFYPIALEATKMLGREVSINVISPNRWQRADDGFIRTVQARPLVQLDLRAS</sequence>
<dbReference type="CDD" id="cd05403">
    <property type="entry name" value="NT_KNTase_like"/>
    <property type="match status" value="1"/>
</dbReference>
<dbReference type="Gene3D" id="1.10.10.10">
    <property type="entry name" value="Winged helix-like DNA-binding domain superfamily/Winged helix DNA-binding domain"/>
    <property type="match status" value="1"/>
</dbReference>
<keyword evidence="2" id="KW-1185">Reference proteome</keyword>
<protein>
    <submittedName>
        <fullName evidence="1">ArsR family transcriptional regulator</fullName>
    </submittedName>
</protein>
<dbReference type="InterPro" id="IPR036390">
    <property type="entry name" value="WH_DNA-bd_sf"/>
</dbReference>
<dbReference type="SUPFAM" id="SSF46785">
    <property type="entry name" value="Winged helix' DNA-binding domain"/>
    <property type="match status" value="1"/>
</dbReference>
<evidence type="ECO:0000313" key="2">
    <source>
        <dbReference type="Proteomes" id="UP000298252"/>
    </source>
</evidence>
<organism evidence="1 2">
    <name type="scientific">Cryobacterium flavum</name>
    <dbReference type="NCBI Taxonomy" id="1424659"/>
    <lineage>
        <taxon>Bacteria</taxon>
        <taxon>Bacillati</taxon>
        <taxon>Actinomycetota</taxon>
        <taxon>Actinomycetes</taxon>
        <taxon>Micrococcales</taxon>
        <taxon>Microbacteriaceae</taxon>
        <taxon>Cryobacterium</taxon>
    </lineage>
</organism>
<name>A0ABY2I1M5_9MICO</name>